<dbReference type="Gene3D" id="3.90.580.10">
    <property type="entry name" value="Zinc finger, CHC2-type domain"/>
    <property type="match status" value="1"/>
</dbReference>
<dbReference type="PANTHER" id="PTHR30313:SF2">
    <property type="entry name" value="DNA PRIMASE"/>
    <property type="match status" value="1"/>
</dbReference>
<dbReference type="Pfam" id="PF08275">
    <property type="entry name" value="DNAG_N"/>
    <property type="match status" value="1"/>
</dbReference>
<dbReference type="PIRSF" id="PIRSF002811">
    <property type="entry name" value="DnaG"/>
    <property type="match status" value="1"/>
</dbReference>
<keyword evidence="1 12" id="KW-0240">DNA-directed RNA polymerase</keyword>
<name>A0ABZ2J6Y8_9CHLR</name>
<evidence type="ECO:0000256" key="12">
    <source>
        <dbReference type="HAMAP-Rule" id="MF_00974"/>
    </source>
</evidence>
<dbReference type="InterPro" id="IPR013264">
    <property type="entry name" value="DNAG_N"/>
</dbReference>
<comment type="similarity">
    <text evidence="12 13">Belongs to the DnaG primase family.</text>
</comment>
<proteinExistence type="inferred from homology"/>
<dbReference type="InterPro" id="IPR034151">
    <property type="entry name" value="TOPRIM_DnaG_bac"/>
</dbReference>
<gene>
    <name evidence="12 15" type="primary">dnaG</name>
    <name evidence="15" type="ORF">V8247_08930</name>
</gene>
<reference evidence="15 16" key="1">
    <citation type="submission" date="2024-03" db="EMBL/GenBank/DDBJ databases">
        <title>A Dehalogenimonas Isolated from Estuarine Sediments Dihaloeliminates Chlorinated Alkanes.</title>
        <authorList>
            <person name="Yang Y."/>
            <person name="Wang H."/>
        </authorList>
    </citation>
    <scope>NUCLEOTIDE SEQUENCE [LARGE SCALE GENOMIC DNA]</scope>
    <source>
        <strain evidence="15 16">W</strain>
    </source>
</reference>
<keyword evidence="5 12" id="KW-0235">DNA replication</keyword>
<keyword evidence="10 12" id="KW-0238">DNA-binding</keyword>
<dbReference type="Pfam" id="PF10410">
    <property type="entry name" value="DnaB_bind"/>
    <property type="match status" value="1"/>
</dbReference>
<dbReference type="SMART" id="SM00400">
    <property type="entry name" value="ZnF_CHCC"/>
    <property type="match status" value="1"/>
</dbReference>
<dbReference type="InterPro" id="IPR019475">
    <property type="entry name" value="DNA_primase_DnaB-bd"/>
</dbReference>
<evidence type="ECO:0000313" key="15">
    <source>
        <dbReference type="EMBL" id="WWX25352.1"/>
    </source>
</evidence>
<dbReference type="InterPro" id="IPR002694">
    <property type="entry name" value="Znf_CHC2"/>
</dbReference>
<keyword evidence="16" id="KW-1185">Reference proteome</keyword>
<evidence type="ECO:0000256" key="11">
    <source>
        <dbReference type="ARBA" id="ARBA00023163"/>
    </source>
</evidence>
<keyword evidence="8 13" id="KW-0862">Zinc</keyword>
<sequence>MDTVSEIKSRSDIAEFIGQYTKLTRSGKTLKGLCPFHSEKHGSFFVYPEQQTWHCFGSCGTGGDIFSFIMKKEGLSFGEAVERLADKYGVALKAFAPASPEREQHDELLRVNAAAAQYYHDLLLYSDTAVKARQYLESRGINQKSIDDFQLGYALPGWQSLKDHLNGQEYQDDLLLEAGLLGSADSGRTYDRFRDQLMIPICDIKGRITGFGARVLNDSVPKYLNSPETPVFSKSSTLFGINLAASAIRQVDRAIIVEGYFDVIVSHQAGFTNTVASMGTAVTEKQINILRKISRNLILALDADSAGEEAMTRCIPHENILGQEIKVAVAPPGNDPDDVIRRDPEAWKAVLDQAGPLTEFVFKRSSADYNLTTAAGKSELTKYLLPVISVINDPVRRGHYLTELARMVGVDTAELQFSLNRLKPTAVSAAKGNAGSAEPPVTAAAVEDYLLAIWLRHPELAEVCQSVKPAYFSTAENREIFIQLRETADLAAARAALDQLCAARFDRLLELPEPASKLTERLAECALRLEEKYLKATSARIKEAINTAAGDDSEAEINKYHEQSLVINDRLAEIFRQKNELHHSSGR</sequence>
<evidence type="ECO:0000256" key="5">
    <source>
        <dbReference type="ARBA" id="ARBA00022705"/>
    </source>
</evidence>
<feature type="domain" description="Toprim" evidence="14">
    <location>
        <begin position="252"/>
        <end position="333"/>
    </location>
</feature>
<dbReference type="RefSeq" id="WP_338737492.1">
    <property type="nucleotide sequence ID" value="NZ_CP146612.1"/>
</dbReference>
<comment type="subunit">
    <text evidence="12">Monomer. Interacts with DnaB.</text>
</comment>
<dbReference type="EC" id="2.7.7.101" evidence="12"/>
<evidence type="ECO:0000256" key="10">
    <source>
        <dbReference type="ARBA" id="ARBA00023125"/>
    </source>
</evidence>
<evidence type="ECO:0000259" key="14">
    <source>
        <dbReference type="PROSITE" id="PS50880"/>
    </source>
</evidence>
<keyword evidence="2 12" id="KW-0639">Primosome</keyword>
<evidence type="ECO:0000256" key="13">
    <source>
        <dbReference type="PIRNR" id="PIRNR002811"/>
    </source>
</evidence>
<dbReference type="CDD" id="cd03364">
    <property type="entry name" value="TOPRIM_DnaG_primases"/>
    <property type="match status" value="1"/>
</dbReference>
<dbReference type="Pfam" id="PF01807">
    <property type="entry name" value="Zn_ribbon_DnaG"/>
    <property type="match status" value="1"/>
</dbReference>
<dbReference type="Gene3D" id="3.40.1360.10">
    <property type="match status" value="1"/>
</dbReference>
<accession>A0ABZ2J6Y8</accession>
<keyword evidence="3 12" id="KW-0808">Transferase</keyword>
<evidence type="ECO:0000256" key="2">
    <source>
        <dbReference type="ARBA" id="ARBA00022515"/>
    </source>
</evidence>
<comment type="function">
    <text evidence="12 13">RNA polymerase that catalyzes the synthesis of short RNA molecules used as primers for DNA polymerase during DNA replication.</text>
</comment>
<dbReference type="InterPro" id="IPR037068">
    <property type="entry name" value="DNA_primase_core_N_sf"/>
</dbReference>
<dbReference type="Pfam" id="PF13155">
    <property type="entry name" value="Toprim_2"/>
    <property type="match status" value="1"/>
</dbReference>
<protein>
    <recommendedName>
        <fullName evidence="12 13">DNA primase</fullName>
        <ecNumber evidence="12">2.7.7.101</ecNumber>
    </recommendedName>
</protein>
<organism evidence="15 16">
    <name type="scientific">Candidatus Dehalogenimonas loeffleri</name>
    <dbReference type="NCBI Taxonomy" id="3127115"/>
    <lineage>
        <taxon>Bacteria</taxon>
        <taxon>Bacillati</taxon>
        <taxon>Chloroflexota</taxon>
        <taxon>Dehalococcoidia</taxon>
        <taxon>Dehalococcoidales</taxon>
        <taxon>Dehalococcoidaceae</taxon>
        <taxon>Dehalogenimonas</taxon>
    </lineage>
</organism>
<evidence type="ECO:0000256" key="1">
    <source>
        <dbReference type="ARBA" id="ARBA00022478"/>
    </source>
</evidence>
<dbReference type="SMART" id="SM00493">
    <property type="entry name" value="TOPRIM"/>
    <property type="match status" value="1"/>
</dbReference>
<evidence type="ECO:0000256" key="4">
    <source>
        <dbReference type="ARBA" id="ARBA00022695"/>
    </source>
</evidence>
<evidence type="ECO:0000256" key="3">
    <source>
        <dbReference type="ARBA" id="ARBA00022679"/>
    </source>
</evidence>
<keyword evidence="11 12" id="KW-0804">Transcription</keyword>
<dbReference type="InterPro" id="IPR030846">
    <property type="entry name" value="DnaG_bac"/>
</dbReference>
<keyword evidence="7" id="KW-0863">Zinc-finger</keyword>
<dbReference type="PROSITE" id="PS50880">
    <property type="entry name" value="TOPRIM"/>
    <property type="match status" value="1"/>
</dbReference>
<evidence type="ECO:0000256" key="8">
    <source>
        <dbReference type="ARBA" id="ARBA00022833"/>
    </source>
</evidence>
<dbReference type="EMBL" id="CP146612">
    <property type="protein sequence ID" value="WWX25352.1"/>
    <property type="molecule type" value="Genomic_DNA"/>
</dbReference>
<dbReference type="InterPro" id="IPR050219">
    <property type="entry name" value="DnaG_primase"/>
</dbReference>
<dbReference type="SUPFAM" id="SSF56731">
    <property type="entry name" value="DNA primase core"/>
    <property type="match status" value="1"/>
</dbReference>
<dbReference type="Gene3D" id="1.20.50.20">
    <property type="entry name" value="DnaG, RNA polymerase domain, helical bundle"/>
    <property type="match status" value="1"/>
</dbReference>
<comment type="cofactor">
    <cofactor evidence="13">
        <name>Zn(2+)</name>
        <dbReference type="ChEBI" id="CHEBI:29105"/>
    </cofactor>
    <text evidence="13">Binds 1 zinc ion per monomer.</text>
</comment>
<dbReference type="SUPFAM" id="SSF57783">
    <property type="entry name" value="Zinc beta-ribbon"/>
    <property type="match status" value="1"/>
</dbReference>
<evidence type="ECO:0000313" key="16">
    <source>
        <dbReference type="Proteomes" id="UP001375370"/>
    </source>
</evidence>
<dbReference type="Proteomes" id="UP001375370">
    <property type="component" value="Chromosome"/>
</dbReference>
<keyword evidence="6 13" id="KW-0479">Metal-binding</keyword>
<evidence type="ECO:0000256" key="9">
    <source>
        <dbReference type="ARBA" id="ARBA00022842"/>
    </source>
</evidence>
<comment type="catalytic activity">
    <reaction evidence="12">
        <text>ssDNA + n NTP = ssDNA/pppN(pN)n-1 hybrid + (n-1) diphosphate.</text>
        <dbReference type="EC" id="2.7.7.101"/>
    </reaction>
</comment>
<dbReference type="InterPro" id="IPR006171">
    <property type="entry name" value="TOPRIM_dom"/>
</dbReference>
<dbReference type="InterPro" id="IPR036977">
    <property type="entry name" value="DNA_primase_Znf_CHC2"/>
</dbReference>
<comment type="caution">
    <text evidence="12">Lacks conserved residue(s) required for the propagation of feature annotation.</text>
</comment>
<dbReference type="PANTHER" id="PTHR30313">
    <property type="entry name" value="DNA PRIMASE"/>
    <property type="match status" value="1"/>
</dbReference>
<dbReference type="InterPro" id="IPR006295">
    <property type="entry name" value="DNA_primase_DnaG"/>
</dbReference>
<evidence type="ECO:0000256" key="7">
    <source>
        <dbReference type="ARBA" id="ARBA00022771"/>
    </source>
</evidence>
<dbReference type="Gene3D" id="3.90.980.10">
    <property type="entry name" value="DNA primase, catalytic core, N-terminal domain"/>
    <property type="match status" value="1"/>
</dbReference>
<keyword evidence="9" id="KW-0460">Magnesium</keyword>
<dbReference type="HAMAP" id="MF_00974">
    <property type="entry name" value="DNA_primase_DnaG"/>
    <property type="match status" value="1"/>
</dbReference>
<dbReference type="NCBIfam" id="TIGR01391">
    <property type="entry name" value="dnaG"/>
    <property type="match status" value="1"/>
</dbReference>
<keyword evidence="4 12" id="KW-0548">Nucleotidyltransferase</keyword>
<evidence type="ECO:0000256" key="6">
    <source>
        <dbReference type="ARBA" id="ARBA00022723"/>
    </source>
</evidence>